<dbReference type="KEGG" id="maqe:RJ40_03835"/>
<dbReference type="Proteomes" id="UP001042704">
    <property type="component" value="Chromosome"/>
</dbReference>
<evidence type="ECO:0000313" key="1">
    <source>
        <dbReference type="EMBL" id="QSZ66685.1"/>
    </source>
</evidence>
<name>A0A8A3S3H8_9EURY</name>
<accession>A0A8A3S3H8</accession>
<sequence>MWCLLPGDESYLFTLADGREWIFSAEAGCADWLDTFATILGLEAGTPGGTASELRFIDRSPTPYERGDGWECQHLNPLRIWSHPERPFRYLECPGTGENSVNDAIMMSEAISCFNAIHFSSGALPLHATLLAKEGKAVAIAAPGGTGKSTCAARVPPPWTALADDMALVIRDGAMKFHAHPLPTWSEIFMHGNTGLRWEAGRHVPLEAIYFLEQADHDGATPLGEGEAAISTYASSIQISHIHLSRLDPAAARDARRHLFENACTFAENVPAFRLRATRHGRFWEEIERSMESPGGR</sequence>
<dbReference type="EMBL" id="CP036172">
    <property type="protein sequence ID" value="QSZ66685.1"/>
    <property type="molecule type" value="Genomic_DNA"/>
</dbReference>
<keyword evidence="2" id="KW-1185">Reference proteome</keyword>
<organism evidence="1 2">
    <name type="scientific">Methanofollis aquaemaris</name>
    <dbReference type="NCBI Taxonomy" id="126734"/>
    <lineage>
        <taxon>Archaea</taxon>
        <taxon>Methanobacteriati</taxon>
        <taxon>Methanobacteriota</taxon>
        <taxon>Stenosarchaea group</taxon>
        <taxon>Methanomicrobia</taxon>
        <taxon>Methanomicrobiales</taxon>
        <taxon>Methanomicrobiaceae</taxon>
        <taxon>Methanofollis</taxon>
    </lineage>
</organism>
<dbReference type="InterPro" id="IPR027417">
    <property type="entry name" value="P-loop_NTPase"/>
</dbReference>
<dbReference type="SUPFAM" id="SSF53795">
    <property type="entry name" value="PEP carboxykinase-like"/>
    <property type="match status" value="1"/>
</dbReference>
<dbReference type="AlphaFoldDB" id="A0A8A3S3H8"/>
<reference evidence="1" key="2">
    <citation type="submission" date="2019-02" db="EMBL/GenBank/DDBJ databases">
        <authorList>
            <person name="Chen S.-C."/>
            <person name="Chien H.-H."/>
            <person name="Lai M.-C."/>
        </authorList>
    </citation>
    <scope>NUCLEOTIDE SEQUENCE</scope>
    <source>
        <strain evidence="1">N2F9704</strain>
    </source>
</reference>
<dbReference type="InterPro" id="IPR026343">
    <property type="entry name" value="SCM_chp_ScmC"/>
</dbReference>
<dbReference type="Gene3D" id="3.40.50.300">
    <property type="entry name" value="P-loop containing nucleotide triphosphate hydrolases"/>
    <property type="match status" value="1"/>
</dbReference>
<protein>
    <submittedName>
        <fullName evidence="1">SynChlorMet cassette protein ScmC</fullName>
    </submittedName>
</protein>
<reference evidence="1" key="1">
    <citation type="journal article" date="2001" name="Int. J. Syst. Evol. Microbiol.">
        <title>Methanofollis aquaemaris sp. nov., a methanogen isolated from an aquaculture fish pond.</title>
        <authorList>
            <person name="Lai M.C."/>
            <person name="Chen S.C."/>
        </authorList>
    </citation>
    <scope>NUCLEOTIDE SEQUENCE</scope>
    <source>
        <strain evidence="1">N2F9704</strain>
    </source>
</reference>
<gene>
    <name evidence="1" type="primary">scmC</name>
    <name evidence="1" type="ORF">RJ40_03835</name>
</gene>
<proteinExistence type="predicted"/>
<evidence type="ECO:0000313" key="2">
    <source>
        <dbReference type="Proteomes" id="UP001042704"/>
    </source>
</evidence>
<dbReference type="NCBIfam" id="TIGR04249">
    <property type="entry name" value="SCM_chp_ScmC"/>
    <property type="match status" value="1"/>
</dbReference>